<reference evidence="1 2" key="1">
    <citation type="submission" date="2019-02" db="EMBL/GenBank/DDBJ databases">
        <title>The Batch Genome Submission of Acinetobacter spp. strains.</title>
        <authorList>
            <person name="Qin J."/>
            <person name="Hu Y."/>
            <person name="Ye H."/>
            <person name="Wei L."/>
            <person name="Feng Y."/>
            <person name="Zong Z."/>
        </authorList>
    </citation>
    <scope>NUCLEOTIDE SEQUENCE [LARGE SCALE GENOMIC DNA]</scope>
    <source>
        <strain evidence="1 2">WCHABo060081</strain>
    </source>
</reference>
<organism evidence="1 2">
    <name type="scientific">Acinetobacter bouvetii</name>
    <dbReference type="NCBI Taxonomy" id="202951"/>
    <lineage>
        <taxon>Bacteria</taxon>
        <taxon>Pseudomonadati</taxon>
        <taxon>Pseudomonadota</taxon>
        <taxon>Gammaproteobacteria</taxon>
        <taxon>Moraxellales</taxon>
        <taxon>Moraxellaceae</taxon>
        <taxon>Acinetobacter</taxon>
    </lineage>
</organism>
<sequence>MQNRKLLIFGNGLGMSIDPNHFSLVNALRHVWDNTCYWNHDLKDRRLIQRCIPFHQCPQSEDDMDRLHLAAVSCNFLKEIPRLDQDVDWLSHNGHTFPEVTQKYIHIVATYLCNNSFSLPIKFETKLLEFIKRTNSHVATLNYDKLLYESFIRNDITTDGYQGHLVDGIWRRGFNENNLERYRGNDFGYYLHLHGSPLFYENEDIIYKHRHNNLDINSCYPSKHIVLTHIKHKLSVISSSRILSTYWRYLHLALAEVDEVIIFGYSGLDDHLNKLLRMHHSCKKFTIVEWNGSGTINVRNDFWEKELGKQPHIIQLPNITEFEDWD</sequence>
<dbReference type="AlphaFoldDB" id="A0A4Q7AUK4"/>
<evidence type="ECO:0000313" key="1">
    <source>
        <dbReference type="EMBL" id="RZG65409.1"/>
    </source>
</evidence>
<dbReference type="Proteomes" id="UP000293483">
    <property type="component" value="Unassembled WGS sequence"/>
</dbReference>
<comment type="caution">
    <text evidence="1">The sequence shown here is derived from an EMBL/GenBank/DDBJ whole genome shotgun (WGS) entry which is preliminary data.</text>
</comment>
<dbReference type="EMBL" id="SGSU01000016">
    <property type="protein sequence ID" value="RZG65409.1"/>
    <property type="molecule type" value="Genomic_DNA"/>
</dbReference>
<accession>A0A4Q7AUK4</accession>
<proteinExistence type="predicted"/>
<evidence type="ECO:0000313" key="2">
    <source>
        <dbReference type="Proteomes" id="UP000293483"/>
    </source>
</evidence>
<name>A0A4Q7AUK4_9GAMM</name>
<gene>
    <name evidence="1" type="ORF">EXE25_13950</name>
</gene>
<protein>
    <submittedName>
        <fullName evidence="1">Uncharacterized protein</fullName>
    </submittedName>
</protein>
<dbReference type="Pfam" id="PF13289">
    <property type="entry name" value="SIR2_2"/>
    <property type="match status" value="1"/>
</dbReference>